<keyword evidence="1" id="KW-0812">Transmembrane</keyword>
<protein>
    <submittedName>
        <fullName evidence="2">Uncharacterized protein</fullName>
    </submittedName>
</protein>
<organism evidence="2 3">
    <name type="scientific">Sphingomonas telluris</name>
    <dbReference type="NCBI Taxonomy" id="2907998"/>
    <lineage>
        <taxon>Bacteria</taxon>
        <taxon>Pseudomonadati</taxon>
        <taxon>Pseudomonadota</taxon>
        <taxon>Alphaproteobacteria</taxon>
        <taxon>Sphingomonadales</taxon>
        <taxon>Sphingomonadaceae</taxon>
        <taxon>Sphingomonas</taxon>
    </lineage>
</organism>
<feature type="transmembrane region" description="Helical" evidence="1">
    <location>
        <begin position="136"/>
        <end position="158"/>
    </location>
</feature>
<dbReference type="RefSeq" id="WP_241446692.1">
    <property type="nucleotide sequence ID" value="NZ_JAKZHW010000001.1"/>
</dbReference>
<evidence type="ECO:0000256" key="1">
    <source>
        <dbReference type="SAM" id="Phobius"/>
    </source>
</evidence>
<keyword evidence="1" id="KW-1133">Transmembrane helix</keyword>
<comment type="caution">
    <text evidence="2">The sequence shown here is derived from an EMBL/GenBank/DDBJ whole genome shotgun (WGS) entry which is preliminary data.</text>
</comment>
<evidence type="ECO:0000313" key="2">
    <source>
        <dbReference type="EMBL" id="MCH8615856.1"/>
    </source>
</evidence>
<evidence type="ECO:0000313" key="3">
    <source>
        <dbReference type="Proteomes" id="UP001203058"/>
    </source>
</evidence>
<sequence length="225" mass="24031">MAIGLYLLLNLAVLVIVARASSARGWRLVGMLFLLGIVAGSANNLLEAVAFGVMTVPDVATAAIPALIIFAILAPLAVTLAGRWKRSNEALAEEVRVTLPIVLAVIGAYEILYWSAGTLVFPYIADFYATRRIPPAGLVASLQIVRSLIFVGAAWPLLKSGLKSAPLVLALVYGIIAGVAPLLPDNPYMPPDIRFYHAIETSVSNALFGLIVGWLFTRRPRLAQA</sequence>
<reference evidence="2 3" key="1">
    <citation type="submission" date="2022-03" db="EMBL/GenBank/DDBJ databases">
        <authorList>
            <person name="Jo J.-H."/>
            <person name="Im W.-T."/>
        </authorList>
    </citation>
    <scope>NUCLEOTIDE SEQUENCE [LARGE SCALE GENOMIC DNA]</scope>
    <source>
        <strain evidence="2 3">SM33</strain>
    </source>
</reference>
<accession>A0ABS9VLL5</accession>
<gene>
    <name evidence="2" type="ORF">LZ016_07055</name>
</gene>
<feature type="transmembrane region" description="Helical" evidence="1">
    <location>
        <begin position="101"/>
        <end position="124"/>
    </location>
</feature>
<keyword evidence="1" id="KW-0472">Membrane</keyword>
<dbReference type="EMBL" id="JAKZHW010000001">
    <property type="protein sequence ID" value="MCH8615856.1"/>
    <property type="molecule type" value="Genomic_DNA"/>
</dbReference>
<feature type="transmembrane region" description="Helical" evidence="1">
    <location>
        <begin position="59"/>
        <end position="80"/>
    </location>
</feature>
<feature type="transmembrane region" description="Helical" evidence="1">
    <location>
        <begin position="195"/>
        <end position="216"/>
    </location>
</feature>
<keyword evidence="3" id="KW-1185">Reference proteome</keyword>
<name>A0ABS9VLL5_9SPHN</name>
<dbReference type="Proteomes" id="UP001203058">
    <property type="component" value="Unassembled WGS sequence"/>
</dbReference>
<feature type="transmembrane region" description="Helical" evidence="1">
    <location>
        <begin position="29"/>
        <end position="53"/>
    </location>
</feature>
<feature type="transmembrane region" description="Helical" evidence="1">
    <location>
        <begin position="6"/>
        <end position="22"/>
    </location>
</feature>
<feature type="transmembrane region" description="Helical" evidence="1">
    <location>
        <begin position="165"/>
        <end position="183"/>
    </location>
</feature>
<proteinExistence type="predicted"/>